<dbReference type="RefSeq" id="WP_166205495.1">
    <property type="nucleotide sequence ID" value="NZ_CP088285.1"/>
</dbReference>
<feature type="region of interest" description="Disordered" evidence="1">
    <location>
        <begin position="329"/>
        <end position="353"/>
    </location>
</feature>
<dbReference type="EMBL" id="JAAOLE020000001">
    <property type="protein sequence ID" value="NVI46128.1"/>
    <property type="molecule type" value="Genomic_DNA"/>
</dbReference>
<evidence type="ECO:0000256" key="1">
    <source>
        <dbReference type="SAM" id="MobiDB-lite"/>
    </source>
</evidence>
<accession>A0A973W255</accession>
<reference evidence="2" key="1">
    <citation type="submission" date="2020-06" db="EMBL/GenBank/DDBJ databases">
        <title>Whole Genome Sequence of Bradyrhizobium sp. Strain 1S1.</title>
        <authorList>
            <person name="Bromfield E.S.P."/>
            <person name="Cloutier S."/>
        </authorList>
    </citation>
    <scope>NUCLEOTIDE SEQUENCE [LARGE SCALE GENOMIC DNA]</scope>
    <source>
        <strain evidence="2">1S1</strain>
    </source>
</reference>
<evidence type="ECO:0000313" key="2">
    <source>
        <dbReference type="EMBL" id="NVI46128.1"/>
    </source>
</evidence>
<comment type="caution">
    <text evidence="2">The sequence shown here is derived from an EMBL/GenBank/DDBJ whole genome shotgun (WGS) entry which is preliminary data.</text>
</comment>
<proteinExistence type="predicted"/>
<organism evidence="2">
    <name type="scientific">Bradyrhizobium septentrionale</name>
    <dbReference type="NCBI Taxonomy" id="1404411"/>
    <lineage>
        <taxon>Bacteria</taxon>
        <taxon>Pseudomonadati</taxon>
        <taxon>Pseudomonadota</taxon>
        <taxon>Alphaproteobacteria</taxon>
        <taxon>Hyphomicrobiales</taxon>
        <taxon>Nitrobacteraceae</taxon>
        <taxon>Bradyrhizobium</taxon>
    </lineage>
</organism>
<name>A0A973W255_9BRAD</name>
<gene>
    <name evidence="2" type="ORF">HAP48_024840</name>
</gene>
<sequence length="353" mass="39709">MSHDEYASTKVSLQDQWEAILKADGEDRARNAESDPYVESGTKFDWFNRAESYDDIDARLDQQAFEINDTRQAANSERKRARELLASGDRAGADYAHAFARELNAQANSNLRRVLRNGRLFSERFARAAEEARWAEVAADLAAAVRSPDADHALKVACTQCLREIAPAFLGDAASEFDSRWLAKRAEIPLRTAQELVSDANRLEGCIAALMIDTEFGSRKALQALADETPLKQREIANSVRAYLPRYLVQHGIVSEKRKRKGSISVAELRALTFIGRNEEAGWTYLTALPSAAERTEWLGRQIEFRERQLEIDQRRSERTNGIIRQIKADQKNKIGSRQRGAKTLAAQEKDAA</sequence>
<dbReference type="AlphaFoldDB" id="A0A973W255"/>
<protein>
    <submittedName>
        <fullName evidence="2">Uncharacterized protein</fullName>
    </submittedName>
</protein>